<dbReference type="OrthoDB" id="269031at2759"/>
<proteinExistence type="predicted"/>
<comment type="caution">
    <text evidence="1">The sequence shown here is derived from an EMBL/GenBank/DDBJ whole genome shotgun (WGS) entry which is preliminary data.</text>
</comment>
<dbReference type="AlphaFoldDB" id="A0A1X0NLB3"/>
<keyword evidence="2" id="KW-1185">Reference proteome</keyword>
<reference evidence="1 2" key="1">
    <citation type="submission" date="2017-03" db="EMBL/GenBank/DDBJ databases">
        <title>An alternative strategy for trypanosome survival in the mammalian bloodstream revealed through genome and transcriptome analysis of the ubiquitous bovine parasite Trypanosoma (Megatrypanum) theileri.</title>
        <authorList>
            <person name="Kelly S."/>
            <person name="Ivens A."/>
            <person name="Mott A."/>
            <person name="O'Neill E."/>
            <person name="Emms D."/>
            <person name="Macleod O."/>
            <person name="Voorheis P."/>
            <person name="Matthews J."/>
            <person name="Matthews K."/>
            <person name="Carrington M."/>
        </authorList>
    </citation>
    <scope>NUCLEOTIDE SEQUENCE [LARGE SCALE GENOMIC DNA]</scope>
    <source>
        <strain evidence="1">Edinburgh</strain>
    </source>
</reference>
<accession>A0A1X0NLB3</accession>
<dbReference type="Proteomes" id="UP000192257">
    <property type="component" value="Unassembled WGS sequence"/>
</dbReference>
<gene>
    <name evidence="1" type="ORF">TM35_000351150</name>
</gene>
<protein>
    <submittedName>
        <fullName evidence="1">Uncharacterized protein</fullName>
    </submittedName>
</protein>
<dbReference type="RefSeq" id="XP_028879437.1">
    <property type="nucleotide sequence ID" value="XM_029029168.1"/>
</dbReference>
<evidence type="ECO:0000313" key="1">
    <source>
        <dbReference type="EMBL" id="ORC85371.1"/>
    </source>
</evidence>
<dbReference type="VEuPathDB" id="TriTrypDB:TM35_000351150"/>
<name>A0A1X0NLB3_9TRYP</name>
<evidence type="ECO:0000313" key="2">
    <source>
        <dbReference type="Proteomes" id="UP000192257"/>
    </source>
</evidence>
<dbReference type="GeneID" id="39988948"/>
<dbReference type="EMBL" id="NBCO01000035">
    <property type="protein sequence ID" value="ORC85371.1"/>
    <property type="molecule type" value="Genomic_DNA"/>
</dbReference>
<organism evidence="1 2">
    <name type="scientific">Trypanosoma theileri</name>
    <dbReference type="NCBI Taxonomy" id="67003"/>
    <lineage>
        <taxon>Eukaryota</taxon>
        <taxon>Discoba</taxon>
        <taxon>Euglenozoa</taxon>
        <taxon>Kinetoplastea</taxon>
        <taxon>Metakinetoplastina</taxon>
        <taxon>Trypanosomatida</taxon>
        <taxon>Trypanosomatidae</taxon>
        <taxon>Trypanosoma</taxon>
    </lineage>
</organism>
<sequence>MSRVASVGRRRFVGPFTRIKAWWLGIDPELLERYGERGIFRSFWMEWRGVIIVVSSGVVIFINHSHGNRANEILENIELNRQRHYKRDFAPEYVMNAPAAVYDGAKGYAYRDEASGLMLNADNQLVTDLTREEQRKRLEGVKISPEMVEAAKRMRNSSRYQ</sequence>